<dbReference type="Pfam" id="PF05050">
    <property type="entry name" value="Methyltransf_21"/>
    <property type="match status" value="1"/>
</dbReference>
<dbReference type="PANTHER" id="PTHR34203">
    <property type="entry name" value="METHYLTRANSFERASE, FKBM FAMILY PROTEIN"/>
    <property type="match status" value="1"/>
</dbReference>
<dbReference type="Proteomes" id="UP000178425">
    <property type="component" value="Unassembled WGS sequence"/>
</dbReference>
<dbReference type="PANTHER" id="PTHR34203:SF15">
    <property type="entry name" value="SLL1173 PROTEIN"/>
    <property type="match status" value="1"/>
</dbReference>
<dbReference type="InterPro" id="IPR029063">
    <property type="entry name" value="SAM-dependent_MTases_sf"/>
</dbReference>
<protein>
    <recommendedName>
        <fullName evidence="1">Methyltransferase FkbM domain-containing protein</fullName>
    </recommendedName>
</protein>
<sequence length="298" mass="33449">MTYINIHVTIQVAMLKKKIKKNYIALFRQTIKIINYVTVKMLGVLPLFLRTNIKENLDSIAIMDYPKKDIKMSVDSRIELKRLRACGEEPETVDWIAKNRRPGDGFYDIGASVGAYSFIFFAEAGGDCAVYAFEPNPFTFSSLSKNILLNGMEEKITAFNLALSDKTGIAKFFYSSLVPGIASSALEHTGRQAELSSQGFQRVLTFTLDDLAEKFGLKYPNMLKIDVDGAESNVIEGAKKILASNELRHILVEIDERIDTHTDTISKIKNSGFNFISKSRARKSGKKVPVVFNYIFSK</sequence>
<gene>
    <name evidence="2" type="ORF">A2W54_00760</name>
</gene>
<dbReference type="InterPro" id="IPR052514">
    <property type="entry name" value="SAM-dependent_MTase"/>
</dbReference>
<dbReference type="NCBIfam" id="TIGR01444">
    <property type="entry name" value="fkbM_fam"/>
    <property type="match status" value="1"/>
</dbReference>
<name>A0A1F5WU70_9BACT</name>
<comment type="caution">
    <text evidence="2">The sequence shown here is derived from an EMBL/GenBank/DDBJ whole genome shotgun (WGS) entry which is preliminary data.</text>
</comment>
<evidence type="ECO:0000259" key="1">
    <source>
        <dbReference type="Pfam" id="PF05050"/>
    </source>
</evidence>
<proteinExistence type="predicted"/>
<dbReference type="AlphaFoldDB" id="A0A1F5WU70"/>
<dbReference type="Gene3D" id="3.40.50.150">
    <property type="entry name" value="Vaccinia Virus protein VP39"/>
    <property type="match status" value="1"/>
</dbReference>
<feature type="domain" description="Methyltransferase FkbM" evidence="1">
    <location>
        <begin position="108"/>
        <end position="274"/>
    </location>
</feature>
<evidence type="ECO:0000313" key="2">
    <source>
        <dbReference type="EMBL" id="OGF79174.1"/>
    </source>
</evidence>
<dbReference type="InterPro" id="IPR006342">
    <property type="entry name" value="FkbM_mtfrase"/>
</dbReference>
<dbReference type="EMBL" id="MFHI01000009">
    <property type="protein sequence ID" value="OGF79174.1"/>
    <property type="molecule type" value="Genomic_DNA"/>
</dbReference>
<evidence type="ECO:0000313" key="3">
    <source>
        <dbReference type="Proteomes" id="UP000178425"/>
    </source>
</evidence>
<accession>A0A1F5WU70</accession>
<dbReference type="SUPFAM" id="SSF53335">
    <property type="entry name" value="S-adenosyl-L-methionine-dependent methyltransferases"/>
    <property type="match status" value="1"/>
</dbReference>
<organism evidence="2 3">
    <name type="scientific">Candidatus Giovannonibacteria bacterium RIFCSPHIGHO2_02_43_13</name>
    <dbReference type="NCBI Taxonomy" id="1798330"/>
    <lineage>
        <taxon>Bacteria</taxon>
        <taxon>Candidatus Giovannoniibacteriota</taxon>
    </lineage>
</organism>
<reference evidence="2 3" key="1">
    <citation type="journal article" date="2016" name="Nat. Commun.">
        <title>Thousands of microbial genomes shed light on interconnected biogeochemical processes in an aquifer system.</title>
        <authorList>
            <person name="Anantharaman K."/>
            <person name="Brown C.T."/>
            <person name="Hug L.A."/>
            <person name="Sharon I."/>
            <person name="Castelle C.J."/>
            <person name="Probst A.J."/>
            <person name="Thomas B.C."/>
            <person name="Singh A."/>
            <person name="Wilkins M.J."/>
            <person name="Karaoz U."/>
            <person name="Brodie E.L."/>
            <person name="Williams K.H."/>
            <person name="Hubbard S.S."/>
            <person name="Banfield J.F."/>
        </authorList>
    </citation>
    <scope>NUCLEOTIDE SEQUENCE [LARGE SCALE GENOMIC DNA]</scope>
</reference>